<evidence type="ECO:0000313" key="7">
    <source>
        <dbReference type="Proteomes" id="UP000000245"/>
    </source>
</evidence>
<dbReference type="PROSITE" id="PS00687">
    <property type="entry name" value="ALDEHYDE_DEHYDR_GLU"/>
    <property type="match status" value="1"/>
</dbReference>
<dbReference type="PROSITE" id="PS00070">
    <property type="entry name" value="ALDEHYDE_DEHYDR_CYS"/>
    <property type="match status" value="1"/>
</dbReference>
<dbReference type="InterPro" id="IPR016162">
    <property type="entry name" value="Ald_DH_N"/>
</dbReference>
<dbReference type="FunFam" id="3.40.309.10:FF:000012">
    <property type="entry name" value="Betaine aldehyde dehydrogenase"/>
    <property type="match status" value="1"/>
</dbReference>
<dbReference type="NCBIfam" id="NF009725">
    <property type="entry name" value="PRK13252.1"/>
    <property type="match status" value="1"/>
</dbReference>
<feature type="active site" evidence="3">
    <location>
        <position position="249"/>
    </location>
</feature>
<dbReference type="GO" id="GO:0008802">
    <property type="term" value="F:betaine-aldehyde dehydrogenase (NAD+) activity"/>
    <property type="evidence" value="ECO:0007669"/>
    <property type="project" value="UniProtKB-EC"/>
</dbReference>
<reference evidence="6 7" key="1">
    <citation type="submission" date="2007-05" db="EMBL/GenBank/DDBJ databases">
        <title>Complete sequence of chromosome of Acidiphilium cryptum JF-5.</title>
        <authorList>
            <consortium name="US DOE Joint Genome Institute"/>
            <person name="Copeland A."/>
            <person name="Lucas S."/>
            <person name="Lapidus A."/>
            <person name="Barry K."/>
            <person name="Detter J.C."/>
            <person name="Glavina del Rio T."/>
            <person name="Hammon N."/>
            <person name="Israni S."/>
            <person name="Dalin E."/>
            <person name="Tice H."/>
            <person name="Pitluck S."/>
            <person name="Sims D."/>
            <person name="Brettin T."/>
            <person name="Bruce D."/>
            <person name="Han C."/>
            <person name="Schmutz J."/>
            <person name="Larimer F."/>
            <person name="Land M."/>
            <person name="Hauser L."/>
            <person name="Kyrpides N."/>
            <person name="Kim E."/>
            <person name="Magnuson T."/>
            <person name="Richardson P."/>
        </authorList>
    </citation>
    <scope>NUCLEOTIDE SEQUENCE [LARGE SCALE GENOMIC DNA]</scope>
    <source>
        <strain evidence="6 7">JF-5</strain>
    </source>
</reference>
<gene>
    <name evidence="6" type="ordered locus">Acry_0990</name>
</gene>
<dbReference type="InterPro" id="IPR015590">
    <property type="entry name" value="Aldehyde_DH_dom"/>
</dbReference>
<evidence type="ECO:0000256" key="2">
    <source>
        <dbReference type="ARBA" id="ARBA00023002"/>
    </source>
</evidence>
<dbReference type="RefSeq" id="WP_011941909.1">
    <property type="nucleotide sequence ID" value="NC_009484.1"/>
</dbReference>
<comment type="similarity">
    <text evidence="1 4">Belongs to the aldehyde dehydrogenase family.</text>
</comment>
<dbReference type="Gene3D" id="3.40.605.10">
    <property type="entry name" value="Aldehyde Dehydrogenase, Chain A, domain 1"/>
    <property type="match status" value="1"/>
</dbReference>
<dbReference type="PANTHER" id="PTHR11699">
    <property type="entry name" value="ALDEHYDE DEHYDROGENASE-RELATED"/>
    <property type="match status" value="1"/>
</dbReference>
<sequence>MTGEPRRNFIAGGPWSRAGLARFETRNPATGGVLAEIEIADAETVAAAVAAAREAQRAWAATPAAARGRILLRAASILRERNDELARTETLDTGRPIAETSVVDVISGAECLEYFGGLAASITGESVDLGPAAFGYTRREPLGVVAAIGAWNYPLQIACWKSAPALACGNAVIFKPAPQTPLTAFELAAIYREAGLPDGLFNVVNGFGETGLALVRHPDVAKISLTGSVPTGKAVAAEAAASLKRVTLELGGKSPLIVCADADLDSAAAAAMLANFYSSGEICSNGTRVFVHRSVHDRFVETLAARAQRLVIGDPLDPATEIGALISPEHADRVMGFIEAGLREGARLVCGGKRRTEGVPAGNTFIEPTIFAGCADGMTIAREEIFGPVMSVLAFDDEDDAIARANATPYGLAAAVFTRDLARAHTLVARLEAGTCWINHYNITPIELPFGGMKQSGYGRENSRAAIDAYTEIKSVYVALAPVDSPY</sequence>
<dbReference type="Proteomes" id="UP000000245">
    <property type="component" value="Chromosome"/>
</dbReference>
<dbReference type="KEGG" id="acr:Acry_0990"/>
<evidence type="ECO:0000256" key="3">
    <source>
        <dbReference type="PROSITE-ProRule" id="PRU10007"/>
    </source>
</evidence>
<dbReference type="FunFam" id="3.40.605.10:FF:000007">
    <property type="entry name" value="NAD/NADP-dependent betaine aldehyde dehydrogenase"/>
    <property type="match status" value="1"/>
</dbReference>
<dbReference type="InterPro" id="IPR016161">
    <property type="entry name" value="Ald_DH/histidinol_DH"/>
</dbReference>
<dbReference type="eggNOG" id="COG1012">
    <property type="taxonomic scope" value="Bacteria"/>
</dbReference>
<dbReference type="EC" id="1.2.1.8" evidence="6"/>
<dbReference type="InterPro" id="IPR016160">
    <property type="entry name" value="Ald_DH_CS_CYS"/>
</dbReference>
<dbReference type="EMBL" id="CP000697">
    <property type="protein sequence ID" value="ABQ30207.1"/>
    <property type="molecule type" value="Genomic_DNA"/>
</dbReference>
<evidence type="ECO:0000256" key="4">
    <source>
        <dbReference type="RuleBase" id="RU003345"/>
    </source>
</evidence>
<protein>
    <submittedName>
        <fullName evidence="6">Betaine aldehyde dehydrogenase</fullName>
        <ecNumber evidence="6">1.2.1.8</ecNumber>
    </submittedName>
</protein>
<proteinExistence type="inferred from homology"/>
<keyword evidence="7" id="KW-1185">Reference proteome</keyword>
<dbReference type="InterPro" id="IPR029510">
    <property type="entry name" value="Ald_DH_CS_GLU"/>
</dbReference>
<organism evidence="6 7">
    <name type="scientific">Acidiphilium cryptum (strain JF-5)</name>
    <dbReference type="NCBI Taxonomy" id="349163"/>
    <lineage>
        <taxon>Bacteria</taxon>
        <taxon>Pseudomonadati</taxon>
        <taxon>Pseudomonadota</taxon>
        <taxon>Alphaproteobacteria</taxon>
        <taxon>Acetobacterales</taxon>
        <taxon>Acidocellaceae</taxon>
        <taxon>Acidiphilium</taxon>
    </lineage>
</organism>
<name>A5FX75_ACICJ</name>
<feature type="domain" description="Aldehyde dehydrogenase" evidence="5">
    <location>
        <begin position="21"/>
        <end position="476"/>
    </location>
</feature>
<dbReference type="Gene3D" id="3.40.309.10">
    <property type="entry name" value="Aldehyde Dehydrogenase, Chain A, domain 2"/>
    <property type="match status" value="1"/>
</dbReference>
<dbReference type="AlphaFoldDB" id="A5FX75"/>
<evidence type="ECO:0000259" key="5">
    <source>
        <dbReference type="Pfam" id="PF00171"/>
    </source>
</evidence>
<keyword evidence="2 4" id="KW-0560">Oxidoreductase</keyword>
<evidence type="ECO:0000256" key="1">
    <source>
        <dbReference type="ARBA" id="ARBA00009986"/>
    </source>
</evidence>
<dbReference type="InterPro" id="IPR016163">
    <property type="entry name" value="Ald_DH_C"/>
</dbReference>
<accession>A5FX75</accession>
<dbReference type="STRING" id="349163.Acry_0990"/>
<dbReference type="Pfam" id="PF00171">
    <property type="entry name" value="Aldedh"/>
    <property type="match status" value="1"/>
</dbReference>
<evidence type="ECO:0000313" key="6">
    <source>
        <dbReference type="EMBL" id="ABQ30207.1"/>
    </source>
</evidence>
<dbReference type="SUPFAM" id="SSF53720">
    <property type="entry name" value="ALDH-like"/>
    <property type="match status" value="1"/>
</dbReference>
<dbReference type="HOGENOM" id="CLU_005391_0_0_5"/>